<dbReference type="AlphaFoldDB" id="A0A919F794"/>
<reference evidence="1" key="1">
    <citation type="journal article" date="2014" name="Int. J. Syst. Evol. Microbiol.">
        <title>Complete genome sequence of Corynebacterium casei LMG S-19264T (=DSM 44701T), isolated from a smear-ripened cheese.</title>
        <authorList>
            <consortium name="US DOE Joint Genome Institute (JGI-PGF)"/>
            <person name="Walter F."/>
            <person name="Albersmeier A."/>
            <person name="Kalinowski J."/>
            <person name="Ruckert C."/>
        </authorList>
    </citation>
    <scope>NUCLEOTIDE SEQUENCE</scope>
    <source>
        <strain evidence="1">JCM 13306</strain>
    </source>
</reference>
<dbReference type="EMBL" id="BNBA01000010">
    <property type="protein sequence ID" value="GHH52418.1"/>
    <property type="molecule type" value="Genomic_DNA"/>
</dbReference>
<name>A0A919F794_9XANT</name>
<comment type="caution">
    <text evidence="1">The sequence shown here is derived from an EMBL/GenBank/DDBJ whole genome shotgun (WGS) entry which is preliminary data.</text>
</comment>
<reference evidence="1" key="2">
    <citation type="submission" date="2020-09" db="EMBL/GenBank/DDBJ databases">
        <authorList>
            <person name="Sun Q."/>
            <person name="Ohkuma M."/>
        </authorList>
    </citation>
    <scope>NUCLEOTIDE SEQUENCE</scope>
    <source>
        <strain evidence="1">JCM 13306</strain>
    </source>
</reference>
<dbReference type="Gene3D" id="3.20.170.40">
    <property type="entry name" value="Rifampin ADP-ribosyltransferase domain"/>
    <property type="match status" value="1"/>
</dbReference>
<protein>
    <submittedName>
        <fullName evidence="1">Uncharacterized protein</fullName>
    </submittedName>
</protein>
<keyword evidence="2" id="KW-1185">Reference proteome</keyword>
<evidence type="ECO:0000313" key="2">
    <source>
        <dbReference type="Proteomes" id="UP000623958"/>
    </source>
</evidence>
<dbReference type="Proteomes" id="UP000623958">
    <property type="component" value="Unassembled WGS sequence"/>
</dbReference>
<gene>
    <name evidence="1" type="ORF">GCM10009090_16160</name>
</gene>
<evidence type="ECO:0000313" key="1">
    <source>
        <dbReference type="EMBL" id="GHH52418.1"/>
    </source>
</evidence>
<dbReference type="InterPro" id="IPR038611">
    <property type="entry name" value="Arr_sf"/>
</dbReference>
<sequence>MARPGLHDPDLARIRPVYWRRGHLPVGAHAMTIYYHGGARGRARGAFLLPPSTTGAPSLSQYGAAGVHRTDRVYITTSFEAALLYAAANRKGLVYEVEPLGELEHDPDCTVPGLSFQCERARVLRVIKPHPRQLQAATAALLHDVKEARNG</sequence>
<proteinExistence type="predicted"/>
<organism evidence="1 2">
    <name type="scientific">Xanthomonas boreopolis</name>
    <dbReference type="NCBI Taxonomy" id="86183"/>
    <lineage>
        <taxon>Bacteria</taxon>
        <taxon>Pseudomonadati</taxon>
        <taxon>Pseudomonadota</taxon>
        <taxon>Gammaproteobacteria</taxon>
        <taxon>Lysobacterales</taxon>
        <taxon>Lysobacteraceae</taxon>
        <taxon>Xanthomonas</taxon>
    </lineage>
</organism>
<accession>A0A919F794</accession>